<dbReference type="Pfam" id="PF08897">
    <property type="entry name" value="DUF1841"/>
    <property type="match status" value="1"/>
</dbReference>
<name>A0A7V5I0G9_UNCAE</name>
<evidence type="ECO:0000313" key="1">
    <source>
        <dbReference type="EMBL" id="HHF98996.1"/>
    </source>
</evidence>
<dbReference type="EMBL" id="DRTT01000163">
    <property type="protein sequence ID" value="HHF98996.1"/>
    <property type="molecule type" value="Genomic_DNA"/>
</dbReference>
<reference evidence="1" key="1">
    <citation type="journal article" date="2020" name="mSystems">
        <title>Genome- and Community-Level Interaction Insights into Carbon Utilization and Element Cycling Functions of Hydrothermarchaeota in Hydrothermal Sediment.</title>
        <authorList>
            <person name="Zhou Z."/>
            <person name="Liu Y."/>
            <person name="Xu W."/>
            <person name="Pan J."/>
            <person name="Luo Z.H."/>
            <person name="Li M."/>
        </authorList>
    </citation>
    <scope>NUCLEOTIDE SEQUENCE [LARGE SCALE GENOMIC DNA]</scope>
    <source>
        <strain evidence="1">HyVt-92</strain>
    </source>
</reference>
<dbReference type="Proteomes" id="UP000886070">
    <property type="component" value="Unassembled WGS sequence"/>
</dbReference>
<proteinExistence type="predicted"/>
<organism evidence="1">
    <name type="scientific">Aerophobetes bacterium</name>
    <dbReference type="NCBI Taxonomy" id="2030807"/>
    <lineage>
        <taxon>Bacteria</taxon>
        <taxon>Candidatus Aerophobota</taxon>
    </lineage>
</organism>
<dbReference type="AlphaFoldDB" id="A0A7V5I0G9"/>
<protein>
    <submittedName>
        <fullName evidence="1">DUF1841 family protein</fullName>
    </submittedName>
</protein>
<feature type="non-terminal residue" evidence="1">
    <location>
        <position position="138"/>
    </location>
</feature>
<dbReference type="InterPro" id="IPR014993">
    <property type="entry name" value="DUF1841"/>
</dbReference>
<gene>
    <name evidence="1" type="ORF">ENL39_05885</name>
</gene>
<sequence>MSEKKDIEARLARAWDEIMGRSQKRRIQEVWRKVKEKKDLSKEDEKLAKILLEHKEYHKIWESASLKVEGKDGENPYLHVYLHLAIENQIAEGNPRQLTRYISRKVSQGEDRHTVIHEVISVFSEYLFDALRYRKPFD</sequence>
<comment type="caution">
    <text evidence="1">The sequence shown here is derived from an EMBL/GenBank/DDBJ whole genome shotgun (WGS) entry which is preliminary data.</text>
</comment>
<accession>A0A7V5I0G9</accession>